<reference evidence="1" key="1">
    <citation type="submission" date="2022-12" db="EMBL/GenBank/DDBJ databases">
        <title>Genome Sequence of Lasiodiplodia mahajangana.</title>
        <authorList>
            <person name="Buettner E."/>
        </authorList>
    </citation>
    <scope>NUCLEOTIDE SEQUENCE</scope>
    <source>
        <strain evidence="1">VT137</strain>
    </source>
</reference>
<dbReference type="Proteomes" id="UP001153332">
    <property type="component" value="Unassembled WGS sequence"/>
</dbReference>
<comment type="caution">
    <text evidence="1">The sequence shown here is derived from an EMBL/GenBank/DDBJ whole genome shotgun (WGS) entry which is preliminary data.</text>
</comment>
<protein>
    <submittedName>
        <fullName evidence="1">Uncharacterized protein</fullName>
    </submittedName>
</protein>
<proteinExistence type="predicted"/>
<evidence type="ECO:0000313" key="1">
    <source>
        <dbReference type="EMBL" id="KAJ8127821.1"/>
    </source>
</evidence>
<gene>
    <name evidence="1" type="ORF">O1611_g5813</name>
</gene>
<evidence type="ECO:0000313" key="2">
    <source>
        <dbReference type="Proteomes" id="UP001153332"/>
    </source>
</evidence>
<accession>A0ACC2JK00</accession>
<dbReference type="EMBL" id="JAPUUL010001288">
    <property type="protein sequence ID" value="KAJ8127821.1"/>
    <property type="molecule type" value="Genomic_DNA"/>
</dbReference>
<organism evidence="1 2">
    <name type="scientific">Lasiodiplodia mahajangana</name>
    <dbReference type="NCBI Taxonomy" id="1108764"/>
    <lineage>
        <taxon>Eukaryota</taxon>
        <taxon>Fungi</taxon>
        <taxon>Dikarya</taxon>
        <taxon>Ascomycota</taxon>
        <taxon>Pezizomycotina</taxon>
        <taxon>Dothideomycetes</taxon>
        <taxon>Dothideomycetes incertae sedis</taxon>
        <taxon>Botryosphaeriales</taxon>
        <taxon>Botryosphaeriaceae</taxon>
        <taxon>Lasiodiplodia</taxon>
    </lineage>
</organism>
<name>A0ACC2JK00_9PEZI</name>
<sequence>MRVKPDLDLGLDPELGIFTEEDLELIFETIGVRPDEPPEPGEFDWIVDEDDDDSDDDEGYASGGDAGSSSDCSMSFDEDSEDESGEYDDDEMLDLDWMHEKTAGFSL</sequence>
<keyword evidence="2" id="KW-1185">Reference proteome</keyword>